<reference evidence="5 6" key="1">
    <citation type="submission" date="2018-05" db="EMBL/GenBank/DDBJ databases">
        <title>Genomic Encyclopedia of Type Strains, Phase IV (KMG-IV): sequencing the most valuable type-strain genomes for metagenomic binning, comparative biology and taxonomic classification.</title>
        <authorList>
            <person name="Goeker M."/>
        </authorList>
    </citation>
    <scope>NUCLEOTIDE SEQUENCE [LARGE SCALE GENOMIC DNA]</scope>
    <source>
        <strain evidence="5 6">DSM 44717</strain>
    </source>
</reference>
<dbReference type="PANTHER" id="PTHR45024:SF2">
    <property type="entry name" value="SCP2 DOMAIN-CONTAINING PROTEIN"/>
    <property type="match status" value="1"/>
</dbReference>
<evidence type="ECO:0000313" key="6">
    <source>
        <dbReference type="Proteomes" id="UP000246410"/>
    </source>
</evidence>
<dbReference type="PRINTS" id="PR00081">
    <property type="entry name" value="GDHRDH"/>
</dbReference>
<dbReference type="RefSeq" id="WP_167456201.1">
    <property type="nucleotide sequence ID" value="NZ_QGTL01000003.1"/>
</dbReference>
<proteinExistence type="inferred from homology"/>
<dbReference type="NCBIfam" id="NF005861">
    <property type="entry name" value="PRK07791.1"/>
    <property type="match status" value="1"/>
</dbReference>
<keyword evidence="2" id="KW-0560">Oxidoreductase</keyword>
<dbReference type="InterPro" id="IPR057326">
    <property type="entry name" value="KR_dom"/>
</dbReference>
<dbReference type="Pfam" id="PF00106">
    <property type="entry name" value="adh_short"/>
    <property type="match status" value="1"/>
</dbReference>
<dbReference type="AlphaFoldDB" id="A0A317NRH9"/>
<evidence type="ECO:0000313" key="5">
    <source>
        <dbReference type="EMBL" id="PWV77552.1"/>
    </source>
</evidence>
<comment type="caution">
    <text evidence="5">The sequence shown here is derived from an EMBL/GenBank/DDBJ whole genome shotgun (WGS) entry which is preliminary data.</text>
</comment>
<name>A0A317NRH9_9NOCA</name>
<dbReference type="SUPFAM" id="SSF51735">
    <property type="entry name" value="NAD(P)-binding Rossmann-fold domains"/>
    <property type="match status" value="1"/>
</dbReference>
<dbReference type="InterPro" id="IPR036291">
    <property type="entry name" value="NAD(P)-bd_dom_sf"/>
</dbReference>
<sequence>MSSLAGKVAVITGAGRGIGREHALLFAREGAKIVVNDLGGSNAGEGADVGPAQQVVDEIRAAGGEAVANTDNIATWDGARTLIEQAVAEFGGLDIVVNNAGILRDVFVAAMDETQWDAVIAVHLKGHAAVLHHAAAYWKAQSKAGNQPNAAVINTASASGVTLPNAGQANYGAAKAGIAALTLVAAEELGRYGVRVNAIAPIARTRLTLATPGMGEMFAAEAAAAEESGGFDAFSPANISPLVAYLASDKCPITGKVFAVQGGAISELAGWHDVKTIETEGPWAIDDIAVRLP</sequence>
<gene>
    <name evidence="5" type="ORF">DFR69_103150</name>
</gene>
<evidence type="ECO:0000256" key="3">
    <source>
        <dbReference type="RuleBase" id="RU000363"/>
    </source>
</evidence>
<protein>
    <submittedName>
        <fullName evidence="5">NAD(P)-dependent dehydrogenase (Short-subunit alcohol dehydrogenase family)</fullName>
    </submittedName>
</protein>
<dbReference type="PROSITE" id="PS00061">
    <property type="entry name" value="ADH_SHORT"/>
    <property type="match status" value="1"/>
</dbReference>
<evidence type="ECO:0000256" key="1">
    <source>
        <dbReference type="ARBA" id="ARBA00006484"/>
    </source>
</evidence>
<dbReference type="InterPro" id="IPR002347">
    <property type="entry name" value="SDR_fam"/>
</dbReference>
<keyword evidence="6" id="KW-1185">Reference proteome</keyword>
<evidence type="ECO:0000259" key="4">
    <source>
        <dbReference type="SMART" id="SM00822"/>
    </source>
</evidence>
<dbReference type="GO" id="GO:0016491">
    <property type="term" value="F:oxidoreductase activity"/>
    <property type="evidence" value="ECO:0007669"/>
    <property type="project" value="UniProtKB-KW"/>
</dbReference>
<dbReference type="InterPro" id="IPR020904">
    <property type="entry name" value="Sc_DH/Rdtase_CS"/>
</dbReference>
<dbReference type="InterPro" id="IPR051687">
    <property type="entry name" value="Peroxisomal_Beta-Oxidation"/>
</dbReference>
<comment type="similarity">
    <text evidence="1 3">Belongs to the short-chain dehydrogenases/reductases (SDR) family.</text>
</comment>
<dbReference type="PRINTS" id="PR00080">
    <property type="entry name" value="SDRFAMILY"/>
</dbReference>
<dbReference type="Proteomes" id="UP000246410">
    <property type="component" value="Unassembled WGS sequence"/>
</dbReference>
<dbReference type="EMBL" id="QGTL01000003">
    <property type="protein sequence ID" value="PWV77552.1"/>
    <property type="molecule type" value="Genomic_DNA"/>
</dbReference>
<feature type="domain" description="Ketoreductase" evidence="4">
    <location>
        <begin position="7"/>
        <end position="205"/>
    </location>
</feature>
<organism evidence="5 6">
    <name type="scientific">Nocardia neocaledoniensis</name>
    <dbReference type="NCBI Taxonomy" id="236511"/>
    <lineage>
        <taxon>Bacteria</taxon>
        <taxon>Bacillati</taxon>
        <taxon>Actinomycetota</taxon>
        <taxon>Actinomycetes</taxon>
        <taxon>Mycobacteriales</taxon>
        <taxon>Nocardiaceae</taxon>
        <taxon>Nocardia</taxon>
    </lineage>
</organism>
<dbReference type="PANTHER" id="PTHR45024">
    <property type="entry name" value="DEHYDROGENASES, SHORT CHAIN"/>
    <property type="match status" value="1"/>
</dbReference>
<dbReference type="Gene3D" id="3.40.50.720">
    <property type="entry name" value="NAD(P)-binding Rossmann-like Domain"/>
    <property type="match status" value="1"/>
</dbReference>
<dbReference type="SMART" id="SM00822">
    <property type="entry name" value="PKS_KR"/>
    <property type="match status" value="1"/>
</dbReference>
<accession>A0A317NRH9</accession>
<evidence type="ECO:0000256" key="2">
    <source>
        <dbReference type="ARBA" id="ARBA00023002"/>
    </source>
</evidence>